<keyword evidence="17" id="KW-1185">Reference proteome</keyword>
<evidence type="ECO:0000256" key="8">
    <source>
        <dbReference type="ARBA" id="ARBA00022833"/>
    </source>
</evidence>
<keyword evidence="7 14" id="KW-0863">Zinc-finger</keyword>
<dbReference type="PANTHER" id="PTHR24376:SF235">
    <property type="entry name" value="C2H2-TYPE DOMAIN-CONTAINING PROTEIN"/>
    <property type="match status" value="1"/>
</dbReference>
<comment type="similarity">
    <text evidence="3">Belongs to the krueppel C2H2-type zinc-finger protein family.</text>
</comment>
<dbReference type="SUPFAM" id="SSF57667">
    <property type="entry name" value="beta-beta-alpha zinc fingers"/>
    <property type="match status" value="8"/>
</dbReference>
<dbReference type="AlphaFoldDB" id="A0A6J1QBX5"/>
<evidence type="ECO:0000256" key="15">
    <source>
        <dbReference type="SAM" id="MobiDB-lite"/>
    </source>
</evidence>
<evidence type="ECO:0000256" key="1">
    <source>
        <dbReference type="ARBA" id="ARBA00003767"/>
    </source>
</evidence>
<evidence type="ECO:0000313" key="17">
    <source>
        <dbReference type="Proteomes" id="UP000504618"/>
    </source>
</evidence>
<dbReference type="PROSITE" id="PS50157">
    <property type="entry name" value="ZINC_FINGER_C2H2_2"/>
    <property type="match status" value="11"/>
</dbReference>
<keyword evidence="8" id="KW-0862">Zinc</keyword>
<dbReference type="Pfam" id="PF00096">
    <property type="entry name" value="zf-C2H2"/>
    <property type="match status" value="5"/>
</dbReference>
<evidence type="ECO:0000256" key="6">
    <source>
        <dbReference type="ARBA" id="ARBA00022737"/>
    </source>
</evidence>
<dbReference type="GO" id="GO:0000978">
    <property type="term" value="F:RNA polymerase II cis-regulatory region sequence-specific DNA binding"/>
    <property type="evidence" value="ECO:0007669"/>
    <property type="project" value="TreeGrafter"/>
</dbReference>
<dbReference type="RefSeq" id="XP_024878270.1">
    <property type="nucleotide sequence ID" value="XM_025022502.1"/>
</dbReference>
<dbReference type="OrthoDB" id="8117402at2759"/>
<feature type="domain" description="C2H2-type" evidence="16">
    <location>
        <begin position="526"/>
        <end position="553"/>
    </location>
</feature>
<dbReference type="FunFam" id="3.30.160.60:FF:000303">
    <property type="entry name" value="Zinc finger protein 41"/>
    <property type="match status" value="1"/>
</dbReference>
<evidence type="ECO:0000256" key="2">
    <source>
        <dbReference type="ARBA" id="ARBA00004123"/>
    </source>
</evidence>
<dbReference type="SMART" id="SM00355">
    <property type="entry name" value="ZnF_C2H2"/>
    <property type="match status" value="14"/>
</dbReference>
<evidence type="ECO:0000256" key="14">
    <source>
        <dbReference type="PROSITE-ProRule" id="PRU00042"/>
    </source>
</evidence>
<evidence type="ECO:0000256" key="13">
    <source>
        <dbReference type="ARBA" id="ARBA00023242"/>
    </source>
</evidence>
<evidence type="ECO:0000256" key="5">
    <source>
        <dbReference type="ARBA" id="ARBA00022723"/>
    </source>
</evidence>
<keyword evidence="5" id="KW-0479">Metal-binding</keyword>
<feature type="domain" description="C2H2-type" evidence="16">
    <location>
        <begin position="214"/>
        <end position="237"/>
    </location>
</feature>
<dbReference type="FunFam" id="3.30.160.60:FF:000446">
    <property type="entry name" value="Zinc finger protein"/>
    <property type="match status" value="1"/>
</dbReference>
<evidence type="ECO:0000256" key="7">
    <source>
        <dbReference type="ARBA" id="ARBA00022771"/>
    </source>
</evidence>
<feature type="domain" description="C2H2-type" evidence="16">
    <location>
        <begin position="930"/>
        <end position="953"/>
    </location>
</feature>
<evidence type="ECO:0000259" key="16">
    <source>
        <dbReference type="PROSITE" id="PS50157"/>
    </source>
</evidence>
<gene>
    <name evidence="18 19" type="primary">LOC112458732</name>
</gene>
<reference evidence="18 19" key="1">
    <citation type="submission" date="2025-04" db="UniProtKB">
        <authorList>
            <consortium name="RefSeq"/>
        </authorList>
    </citation>
    <scope>IDENTIFICATION</scope>
    <source>
        <tissue evidence="18 19">Whole body</tissue>
    </source>
</reference>
<dbReference type="InterPro" id="IPR036236">
    <property type="entry name" value="Znf_C2H2_sf"/>
</dbReference>
<keyword evidence="10" id="KW-0805">Transcription regulation</keyword>
<comment type="subcellular location">
    <subcellularLocation>
        <location evidence="2">Nucleus</location>
    </subcellularLocation>
</comment>
<keyword evidence="13" id="KW-0539">Nucleus</keyword>
<dbReference type="InterPro" id="IPR013087">
    <property type="entry name" value="Znf_C2H2_type"/>
</dbReference>
<feature type="region of interest" description="Disordered" evidence="15">
    <location>
        <begin position="679"/>
        <end position="709"/>
    </location>
</feature>
<feature type="domain" description="C2H2-type" evidence="16">
    <location>
        <begin position="555"/>
        <end position="582"/>
    </location>
</feature>
<accession>A0A6J1QBX5</accession>
<feature type="domain" description="C2H2-type" evidence="16">
    <location>
        <begin position="155"/>
        <end position="182"/>
    </location>
</feature>
<dbReference type="FunFam" id="3.30.160.60:FF:002343">
    <property type="entry name" value="Zinc finger protein 33A"/>
    <property type="match status" value="1"/>
</dbReference>
<evidence type="ECO:0000256" key="11">
    <source>
        <dbReference type="ARBA" id="ARBA00023125"/>
    </source>
</evidence>
<evidence type="ECO:0000313" key="18">
    <source>
        <dbReference type="RefSeq" id="XP_024878260.1"/>
    </source>
</evidence>
<feature type="domain" description="C2H2-type" evidence="16">
    <location>
        <begin position="611"/>
        <end position="639"/>
    </location>
</feature>
<dbReference type="FunFam" id="3.30.160.60:FF:000100">
    <property type="entry name" value="Zinc finger 45-like"/>
    <property type="match status" value="1"/>
</dbReference>
<evidence type="ECO:0000256" key="3">
    <source>
        <dbReference type="ARBA" id="ARBA00006991"/>
    </source>
</evidence>
<keyword evidence="9" id="KW-0832">Ubl conjugation</keyword>
<feature type="domain" description="C2H2-type" evidence="16">
    <location>
        <begin position="470"/>
        <end position="497"/>
    </location>
</feature>
<organism evidence="17 19">
    <name type="scientific">Temnothorax curvispinosus</name>
    <dbReference type="NCBI Taxonomy" id="300111"/>
    <lineage>
        <taxon>Eukaryota</taxon>
        <taxon>Metazoa</taxon>
        <taxon>Ecdysozoa</taxon>
        <taxon>Arthropoda</taxon>
        <taxon>Hexapoda</taxon>
        <taxon>Insecta</taxon>
        <taxon>Pterygota</taxon>
        <taxon>Neoptera</taxon>
        <taxon>Endopterygota</taxon>
        <taxon>Hymenoptera</taxon>
        <taxon>Apocrita</taxon>
        <taxon>Aculeata</taxon>
        <taxon>Formicoidea</taxon>
        <taxon>Formicidae</taxon>
        <taxon>Myrmicinae</taxon>
        <taxon>Temnothorax</taxon>
    </lineage>
</organism>
<sequence>MRRPANEMETHEGEQYVTFPLAEVHDVIEENMISHEEVCEPVNECVLQEGLAEVTVGNTATVDIVESQGTVEILAEQSEEEDDNQVVYPMYIKQEEQQQYTSGDDESMAVEALRQLGGMYPCFEDKKISCPICKRLFTQEDMVEHQSVCQSSPKLSCTTCGERFERKIDLNNHMVCHQVDRPHACRTCGNLFRSKTSLQAHMLQAHMHHVERPHKCTICGSDFQRPSSLSNHMKIHTYVAGRAIMQSQGNNMSQSVETFRKWPENASDSQNASQIPSSSSVQSIQNYEVCQVQWPVSSYNFSSEQSIVTTMPNHQDAKMDTLQEFTVMPNGEVAQFSEYTEQNNISDSVNNSQQYDITINSFNTPDGIVKVETLYRYNSTNKRDYGEAEVNNSKQYTCKHCGVNFSRATALASHEKIHASKTWNMPIECEYCDKQFQDGNHLANHQITCAKKIMQNNIEQGMPNNKWGKHACSECGKKFTTKQKMFRHQWIHRKKTHSCEVCGSQFEKQNELDEHRLSAHPGDSPFTCTDCGKSFVSRQGLWEHSRTHAGSPAHFQCDTCSKTFSSRQGYLIHNRTHTGERPYGCKFCWKAFRDGGTLRKHERIHTGERPHVCPLCSRAFNQKVVLREHVRWVHAAGKNETEASSPPYQCPLCGALNQDRDELCAHIVKHSDQMIAEAKAKTNNDTSPKSKPTKKKSSKSGGTNAQTKQNVLDFIPKTEQNEALLSITDPSDKSDEMHVLNEKQNNAFVVVTTEKRSDGFIAISELKHSNIRFIVDGKEDENIQVLRVEQDHRDSLDIIAIDKQNDAANIVSTESVDDALDETVRQDDMSTMHLIQSPKQDNTLNIISKQNESLPVLTIPNPQGHENYSSQIVQISGADISMNVVTEQDLKEGNNHIQDEQDSLMSDETSHVIVQYQQHDSDDGDDSDDFVCGICEEKFDGKTTLKEHIKIHI</sequence>
<evidence type="ECO:0000256" key="10">
    <source>
        <dbReference type="ARBA" id="ARBA00023015"/>
    </source>
</evidence>
<keyword evidence="4" id="KW-1017">Isopeptide bond</keyword>
<dbReference type="GO" id="GO:0001228">
    <property type="term" value="F:DNA-binding transcription activator activity, RNA polymerase II-specific"/>
    <property type="evidence" value="ECO:0007669"/>
    <property type="project" value="TreeGrafter"/>
</dbReference>
<protein>
    <submittedName>
        <fullName evidence="18 19">Zinc finger protein 585A-like</fullName>
    </submittedName>
</protein>
<keyword evidence="12" id="KW-0804">Transcription</keyword>
<feature type="domain" description="C2H2-type" evidence="16">
    <location>
        <begin position="497"/>
        <end position="525"/>
    </location>
</feature>
<evidence type="ECO:0000256" key="12">
    <source>
        <dbReference type="ARBA" id="ARBA00023163"/>
    </source>
</evidence>
<dbReference type="RefSeq" id="XP_024878260.1">
    <property type="nucleotide sequence ID" value="XM_025022492.1"/>
</dbReference>
<dbReference type="FunFam" id="3.30.160.60:FF:000247">
    <property type="entry name" value="Zinc finger protein 236"/>
    <property type="match status" value="1"/>
</dbReference>
<name>A0A6J1QBX5_9HYME</name>
<proteinExistence type="inferred from homology"/>
<feature type="domain" description="C2H2-type" evidence="16">
    <location>
        <begin position="396"/>
        <end position="423"/>
    </location>
</feature>
<keyword evidence="6" id="KW-0677">Repeat</keyword>
<dbReference type="GO" id="GO:0008270">
    <property type="term" value="F:zinc ion binding"/>
    <property type="evidence" value="ECO:0007669"/>
    <property type="project" value="UniProtKB-KW"/>
</dbReference>
<dbReference type="Gene3D" id="3.30.160.60">
    <property type="entry name" value="Classic Zinc Finger"/>
    <property type="match status" value="8"/>
</dbReference>
<dbReference type="PANTHER" id="PTHR24376">
    <property type="entry name" value="ZINC FINGER PROTEIN"/>
    <property type="match status" value="1"/>
</dbReference>
<evidence type="ECO:0000256" key="4">
    <source>
        <dbReference type="ARBA" id="ARBA00022499"/>
    </source>
</evidence>
<evidence type="ECO:0000313" key="19">
    <source>
        <dbReference type="RefSeq" id="XP_024878270.1"/>
    </source>
</evidence>
<dbReference type="GO" id="GO:0005634">
    <property type="term" value="C:nucleus"/>
    <property type="evidence" value="ECO:0007669"/>
    <property type="project" value="UniProtKB-SubCell"/>
</dbReference>
<dbReference type="PROSITE" id="PS00028">
    <property type="entry name" value="ZINC_FINGER_C2H2_1"/>
    <property type="match status" value="11"/>
</dbReference>
<keyword evidence="11" id="KW-0238">DNA-binding</keyword>
<feature type="domain" description="C2H2-type" evidence="16">
    <location>
        <begin position="183"/>
        <end position="213"/>
    </location>
</feature>
<evidence type="ECO:0000256" key="9">
    <source>
        <dbReference type="ARBA" id="ARBA00022843"/>
    </source>
</evidence>
<feature type="domain" description="C2H2-type" evidence="16">
    <location>
        <begin position="583"/>
        <end position="610"/>
    </location>
</feature>
<comment type="function">
    <text evidence="1">May be involved in transcriptional regulation.</text>
</comment>
<dbReference type="GeneID" id="112458732"/>
<dbReference type="Proteomes" id="UP000504618">
    <property type="component" value="Unplaced"/>
</dbReference>